<feature type="compositionally biased region" description="Gly residues" evidence="1">
    <location>
        <begin position="126"/>
        <end position="136"/>
    </location>
</feature>
<feature type="compositionally biased region" description="Pro residues" evidence="1">
    <location>
        <begin position="116"/>
        <end position="125"/>
    </location>
</feature>
<dbReference type="EMBL" id="VWXT01000716">
    <property type="protein sequence ID" value="KAA6168203.1"/>
    <property type="molecule type" value="Genomic_DNA"/>
</dbReference>
<feature type="non-terminal residue" evidence="2">
    <location>
        <position position="136"/>
    </location>
</feature>
<organism evidence="2 3">
    <name type="scientific">Pseudomonas veronii</name>
    <dbReference type="NCBI Taxonomy" id="76761"/>
    <lineage>
        <taxon>Bacteria</taxon>
        <taxon>Pseudomonadati</taxon>
        <taxon>Pseudomonadota</taxon>
        <taxon>Gammaproteobacteria</taxon>
        <taxon>Pseudomonadales</taxon>
        <taxon>Pseudomonadaceae</taxon>
        <taxon>Pseudomonas</taxon>
    </lineage>
</organism>
<evidence type="ECO:0000313" key="3">
    <source>
        <dbReference type="Proteomes" id="UP000323909"/>
    </source>
</evidence>
<sequence length="136" mass="14837">MWSSSRAGQWPAGIGYDSGRAGQYLEGVSRSDDKTDNVGANNKDKEAVSQLLKELEDAEKTSKNQTVQDLRDKLNELREELGEEKFKRIIDELKKDAYEDWLAWLKRLFPDLFPDEPSPGPPSPSPGGGGGGGGGG</sequence>
<evidence type="ECO:0000256" key="1">
    <source>
        <dbReference type="SAM" id="MobiDB-lite"/>
    </source>
</evidence>
<dbReference type="Proteomes" id="UP000323909">
    <property type="component" value="Unassembled WGS sequence"/>
</dbReference>
<proteinExistence type="predicted"/>
<feature type="region of interest" description="Disordered" evidence="1">
    <location>
        <begin position="111"/>
        <end position="136"/>
    </location>
</feature>
<gene>
    <name evidence="2" type="ORF">F3K53_31230</name>
</gene>
<evidence type="ECO:0000313" key="2">
    <source>
        <dbReference type="EMBL" id="KAA6168203.1"/>
    </source>
</evidence>
<feature type="compositionally biased region" description="Basic and acidic residues" evidence="1">
    <location>
        <begin position="29"/>
        <end position="62"/>
    </location>
</feature>
<protein>
    <submittedName>
        <fullName evidence="2">Uncharacterized protein</fullName>
    </submittedName>
</protein>
<dbReference type="AlphaFoldDB" id="A0A5M8E6C3"/>
<accession>A0A5M8E6C3</accession>
<reference evidence="2 3" key="1">
    <citation type="submission" date="2019-09" db="EMBL/GenBank/DDBJ databases">
        <title>Genomic sequencing of 4 copper resistant soil isolates.</title>
        <authorList>
            <person name="Havryliuk O."/>
        </authorList>
    </citation>
    <scope>NUCLEOTIDE SEQUENCE [LARGE SCALE GENOMIC DNA]</scope>
    <source>
        <strain evidence="2 3">UKR4</strain>
    </source>
</reference>
<name>A0A5M8E6C3_PSEVE</name>
<comment type="caution">
    <text evidence="2">The sequence shown here is derived from an EMBL/GenBank/DDBJ whole genome shotgun (WGS) entry which is preliminary data.</text>
</comment>
<feature type="region of interest" description="Disordered" evidence="1">
    <location>
        <begin position="1"/>
        <end position="67"/>
    </location>
</feature>